<evidence type="ECO:0000313" key="2">
    <source>
        <dbReference type="Proteomes" id="UP001472677"/>
    </source>
</evidence>
<accession>A0ABR2EB55</accession>
<dbReference type="Proteomes" id="UP001472677">
    <property type="component" value="Unassembled WGS sequence"/>
</dbReference>
<dbReference type="EMBL" id="JBBPBM010000018">
    <property type="protein sequence ID" value="KAK8555347.1"/>
    <property type="molecule type" value="Genomic_DNA"/>
</dbReference>
<evidence type="ECO:0000313" key="1">
    <source>
        <dbReference type="EMBL" id="KAK8555347.1"/>
    </source>
</evidence>
<keyword evidence="2" id="KW-1185">Reference proteome</keyword>
<comment type="caution">
    <text evidence="1">The sequence shown here is derived from an EMBL/GenBank/DDBJ whole genome shotgun (WGS) entry which is preliminary data.</text>
</comment>
<name>A0ABR2EB55_9ROSI</name>
<sequence>MMSEAPAPRGLTPPGAVRGSRSLGPFTCLRCARLSHPRVWLRPMVREATHQSKGLTLPDGVRGCRTIGLATPDGVLVLSHTQGSVVAIYRQIFFTRHGTRPCGHSRRLNRKRSDVQRERVKVEYFHKCWNYTSSVEPQTCWSKPKDQS</sequence>
<gene>
    <name evidence="1" type="ORF">V6N12_009495</name>
</gene>
<organism evidence="1 2">
    <name type="scientific">Hibiscus sabdariffa</name>
    <name type="common">roselle</name>
    <dbReference type="NCBI Taxonomy" id="183260"/>
    <lineage>
        <taxon>Eukaryota</taxon>
        <taxon>Viridiplantae</taxon>
        <taxon>Streptophyta</taxon>
        <taxon>Embryophyta</taxon>
        <taxon>Tracheophyta</taxon>
        <taxon>Spermatophyta</taxon>
        <taxon>Magnoliopsida</taxon>
        <taxon>eudicotyledons</taxon>
        <taxon>Gunneridae</taxon>
        <taxon>Pentapetalae</taxon>
        <taxon>rosids</taxon>
        <taxon>malvids</taxon>
        <taxon>Malvales</taxon>
        <taxon>Malvaceae</taxon>
        <taxon>Malvoideae</taxon>
        <taxon>Hibiscus</taxon>
    </lineage>
</organism>
<reference evidence="1 2" key="1">
    <citation type="journal article" date="2024" name="G3 (Bethesda)">
        <title>Genome assembly of Hibiscus sabdariffa L. provides insights into metabolisms of medicinal natural products.</title>
        <authorList>
            <person name="Kim T."/>
        </authorList>
    </citation>
    <scope>NUCLEOTIDE SEQUENCE [LARGE SCALE GENOMIC DNA]</scope>
    <source>
        <strain evidence="1">TK-2024</strain>
        <tissue evidence="1">Old leaves</tissue>
    </source>
</reference>
<proteinExistence type="predicted"/>
<protein>
    <submittedName>
        <fullName evidence="1">Uncharacterized protein</fullName>
    </submittedName>
</protein>